<dbReference type="GO" id="GO:0030313">
    <property type="term" value="C:cell envelope"/>
    <property type="evidence" value="ECO:0007669"/>
    <property type="project" value="UniProtKB-SubCell"/>
</dbReference>
<keyword evidence="8" id="KW-1185">Reference proteome</keyword>
<feature type="transmembrane region" description="Helical" evidence="4">
    <location>
        <begin position="12"/>
        <end position="32"/>
    </location>
</feature>
<evidence type="ECO:0000256" key="2">
    <source>
        <dbReference type="ARBA" id="ARBA00023054"/>
    </source>
</evidence>
<proteinExistence type="predicted"/>
<dbReference type="PANTHER" id="PTHR32347:SF23">
    <property type="entry name" value="BLL5650 PROTEIN"/>
    <property type="match status" value="1"/>
</dbReference>
<accession>A0A0Q4B9E9</accession>
<keyword evidence="4" id="KW-0472">Membrane</keyword>
<dbReference type="PATRIC" id="fig|1702214.3.peg.186"/>
<comment type="subcellular location">
    <subcellularLocation>
        <location evidence="1">Cell envelope</location>
    </subcellularLocation>
</comment>
<evidence type="ECO:0000256" key="4">
    <source>
        <dbReference type="SAM" id="Phobius"/>
    </source>
</evidence>
<evidence type="ECO:0000313" key="7">
    <source>
        <dbReference type="EMBL" id="KQM09696.1"/>
    </source>
</evidence>
<organism evidence="7 8">
    <name type="scientific">Candidatus [Bacteroides] periocalifornicus</name>
    <dbReference type="NCBI Taxonomy" id="1702214"/>
    <lineage>
        <taxon>Bacteria</taxon>
        <taxon>Pseudomonadati</taxon>
        <taxon>Bacteroidota</taxon>
    </lineage>
</organism>
<name>A0A0Q4B9E9_9BACT</name>
<sequence length="422" mass="47327">MARLAEWSRIPWVRWGLLGLVLAVGLTVYLVLTAGPGNDLYAEVRQGPFDVSVTVTGELQALHSEEINGPADEMRSKNFRLAEILIKDLVPEGTIVDSGDYVGLLDKQALSTQLKSLEDDVEKGEQQYIKTQLDTALTLRELRNSLLNLEFEVEDQRITLEQSKYEPPATVRKAQISLDKAERSLRQAQNNYKLKHQQAVASMREAALNLDKVKRNRESMFELLDRFTITAPRRGMVIYYREWEGKRRTVGSRITPWDPVVATLPDLSVLVSKTYVNEVDVSRVKVGQSVEVGADAFPDRHYTGRVIQVANVGEQVQGNDARVFEVLVQLDGTDSILRPSMTTSNRILIQHLDSARYCPLECIHALDSMQVVYTAGGQRKEVKVGVSNDTDAVLLGGLSVGERLYLSMPEHPERFPPISLKQ</sequence>
<dbReference type="PANTHER" id="PTHR32347">
    <property type="entry name" value="EFFLUX SYSTEM COMPONENT YKNX-RELATED"/>
    <property type="match status" value="1"/>
</dbReference>
<dbReference type="AlphaFoldDB" id="A0A0Q4B9E9"/>
<evidence type="ECO:0000313" key="8">
    <source>
        <dbReference type="Proteomes" id="UP000054172"/>
    </source>
</evidence>
<dbReference type="EMBL" id="LIIK01000001">
    <property type="protein sequence ID" value="KQM09696.1"/>
    <property type="molecule type" value="Genomic_DNA"/>
</dbReference>
<keyword evidence="4" id="KW-1133">Transmembrane helix</keyword>
<keyword evidence="4" id="KW-0812">Transmembrane</keyword>
<dbReference type="STRING" id="1702214.AL399_00025"/>
<evidence type="ECO:0000259" key="5">
    <source>
        <dbReference type="Pfam" id="PF25990"/>
    </source>
</evidence>
<reference evidence="7 8" key="1">
    <citation type="submission" date="2015-08" db="EMBL/GenBank/DDBJ databases">
        <title>Candidatus Bacteriodes Periocalifornicus.</title>
        <authorList>
            <person name="McLean J.S."/>
            <person name="Kelley S."/>
        </authorList>
    </citation>
    <scope>NUCLEOTIDE SEQUENCE [LARGE SCALE GENOMIC DNA]</scope>
    <source>
        <strain evidence="7">12B</strain>
    </source>
</reference>
<dbReference type="EMBL" id="LIIK01000001">
    <property type="protein sequence ID" value="KQM09658.1"/>
    <property type="molecule type" value="Genomic_DNA"/>
</dbReference>
<evidence type="ECO:0000313" key="6">
    <source>
        <dbReference type="EMBL" id="KQM09658.1"/>
    </source>
</evidence>
<evidence type="ECO:0000256" key="3">
    <source>
        <dbReference type="SAM" id="Coils"/>
    </source>
</evidence>
<dbReference type="Proteomes" id="UP000054172">
    <property type="component" value="Unassembled WGS sequence"/>
</dbReference>
<comment type="caution">
    <text evidence="7">The sequence shown here is derived from an EMBL/GenBank/DDBJ whole genome shotgun (WGS) entry which is preliminary data.</text>
</comment>
<dbReference type="Gene3D" id="2.40.30.170">
    <property type="match status" value="1"/>
</dbReference>
<evidence type="ECO:0000256" key="1">
    <source>
        <dbReference type="ARBA" id="ARBA00004196"/>
    </source>
</evidence>
<feature type="domain" description="YknX-like beta-barrel" evidence="5">
    <location>
        <begin position="273"/>
        <end position="343"/>
    </location>
</feature>
<dbReference type="Pfam" id="PF25990">
    <property type="entry name" value="Beta-barrel_YknX"/>
    <property type="match status" value="1"/>
</dbReference>
<feature type="coiled-coil region" evidence="3">
    <location>
        <begin position="107"/>
        <end position="198"/>
    </location>
</feature>
<keyword evidence="2 3" id="KW-0175">Coiled coil</keyword>
<dbReference type="InterPro" id="IPR058636">
    <property type="entry name" value="Beta-barrel_YknX"/>
</dbReference>
<dbReference type="InterPro" id="IPR050465">
    <property type="entry name" value="UPF0194_transport"/>
</dbReference>
<protein>
    <recommendedName>
        <fullName evidence="5">YknX-like beta-barrel domain-containing protein</fullName>
    </recommendedName>
</protein>
<gene>
    <name evidence="6" type="ORF">AL399_00025</name>
    <name evidence="7" type="ORF">AL399_00295</name>
</gene>